<evidence type="ECO:0000313" key="2">
    <source>
        <dbReference type="Proteomes" id="UP001218218"/>
    </source>
</evidence>
<keyword evidence="2" id="KW-1185">Reference proteome</keyword>
<reference evidence="1" key="1">
    <citation type="submission" date="2023-03" db="EMBL/GenBank/DDBJ databases">
        <title>Massive genome expansion in bonnet fungi (Mycena s.s.) driven by repeated elements and novel gene families across ecological guilds.</title>
        <authorList>
            <consortium name="Lawrence Berkeley National Laboratory"/>
            <person name="Harder C.B."/>
            <person name="Miyauchi S."/>
            <person name="Viragh M."/>
            <person name="Kuo A."/>
            <person name="Thoen E."/>
            <person name="Andreopoulos B."/>
            <person name="Lu D."/>
            <person name="Skrede I."/>
            <person name="Drula E."/>
            <person name="Henrissat B."/>
            <person name="Morin E."/>
            <person name="Kohler A."/>
            <person name="Barry K."/>
            <person name="LaButti K."/>
            <person name="Morin E."/>
            <person name="Salamov A."/>
            <person name="Lipzen A."/>
            <person name="Mereny Z."/>
            <person name="Hegedus B."/>
            <person name="Baldrian P."/>
            <person name="Stursova M."/>
            <person name="Weitz H."/>
            <person name="Taylor A."/>
            <person name="Grigoriev I.V."/>
            <person name="Nagy L.G."/>
            <person name="Martin F."/>
            <person name="Kauserud H."/>
        </authorList>
    </citation>
    <scope>NUCLEOTIDE SEQUENCE</scope>
    <source>
        <strain evidence="1">CBHHK002</strain>
    </source>
</reference>
<sequence length="157" mass="17979">MDKYIPASIETPEQLKHYKHAEAQCRYREKSIPSVSFQSGTQFAPEIWRRLVKRHANGCNSYDPELPAPQNLWQTPPRNVVPATLTIVNLVHSPFRLRKRKFVAKFGEDAFFDFYLPQHNLRGAEHLPGIAVEYAQLQKRDHVKEKGGGRAAKAPTC</sequence>
<dbReference type="Proteomes" id="UP001218218">
    <property type="component" value="Unassembled WGS sequence"/>
</dbReference>
<accession>A0AAD7EBU4</accession>
<name>A0AAD7EBU4_9AGAR</name>
<evidence type="ECO:0000313" key="1">
    <source>
        <dbReference type="EMBL" id="KAJ7309174.1"/>
    </source>
</evidence>
<dbReference type="AlphaFoldDB" id="A0AAD7EBU4"/>
<organism evidence="1 2">
    <name type="scientific">Mycena albidolilacea</name>
    <dbReference type="NCBI Taxonomy" id="1033008"/>
    <lineage>
        <taxon>Eukaryota</taxon>
        <taxon>Fungi</taxon>
        <taxon>Dikarya</taxon>
        <taxon>Basidiomycota</taxon>
        <taxon>Agaricomycotina</taxon>
        <taxon>Agaricomycetes</taxon>
        <taxon>Agaricomycetidae</taxon>
        <taxon>Agaricales</taxon>
        <taxon>Marasmiineae</taxon>
        <taxon>Mycenaceae</taxon>
        <taxon>Mycena</taxon>
    </lineage>
</organism>
<proteinExistence type="predicted"/>
<gene>
    <name evidence="1" type="ORF">DFH08DRAFT_823599</name>
</gene>
<dbReference type="EMBL" id="JARIHO010000083">
    <property type="protein sequence ID" value="KAJ7309174.1"/>
    <property type="molecule type" value="Genomic_DNA"/>
</dbReference>
<comment type="caution">
    <text evidence="1">The sequence shown here is derived from an EMBL/GenBank/DDBJ whole genome shotgun (WGS) entry which is preliminary data.</text>
</comment>
<protein>
    <submittedName>
        <fullName evidence="1">Uncharacterized protein</fullName>
    </submittedName>
</protein>